<name>A0A3P7IL86_STRVU</name>
<keyword evidence="3" id="KW-1185">Reference proteome</keyword>
<accession>A0A3P7IL86</accession>
<dbReference type="Pfam" id="PF25239">
    <property type="entry name" value="WHD_CHMP7"/>
    <property type="match status" value="1"/>
</dbReference>
<sequence length="86" mass="9711">MERASFFLDGLEHLPAKEFLSEVDGTGSIVAYTTFYESATDIVHTKENYDVVLAYLQERGDLVIGQDRHGEQILKFRTMITPSGLQ</sequence>
<dbReference type="Proteomes" id="UP000270094">
    <property type="component" value="Unassembled WGS sequence"/>
</dbReference>
<reference evidence="2 3" key="1">
    <citation type="submission" date="2018-11" db="EMBL/GenBank/DDBJ databases">
        <authorList>
            <consortium name="Pathogen Informatics"/>
        </authorList>
    </citation>
    <scope>NUCLEOTIDE SEQUENCE [LARGE SCALE GENOMIC DNA]</scope>
</reference>
<proteinExistence type="predicted"/>
<organism evidence="2 3">
    <name type="scientific">Strongylus vulgaris</name>
    <name type="common">Blood worm</name>
    <dbReference type="NCBI Taxonomy" id="40348"/>
    <lineage>
        <taxon>Eukaryota</taxon>
        <taxon>Metazoa</taxon>
        <taxon>Ecdysozoa</taxon>
        <taxon>Nematoda</taxon>
        <taxon>Chromadorea</taxon>
        <taxon>Rhabditida</taxon>
        <taxon>Rhabditina</taxon>
        <taxon>Rhabditomorpha</taxon>
        <taxon>Strongyloidea</taxon>
        <taxon>Strongylidae</taxon>
        <taxon>Strongylus</taxon>
    </lineage>
</organism>
<evidence type="ECO:0000259" key="1">
    <source>
        <dbReference type="Pfam" id="PF25239"/>
    </source>
</evidence>
<dbReference type="AlphaFoldDB" id="A0A3P7IL86"/>
<dbReference type="OrthoDB" id="10250120at2759"/>
<feature type="domain" description="CHMP7 winged helix" evidence="1">
    <location>
        <begin position="17"/>
        <end position="77"/>
    </location>
</feature>
<gene>
    <name evidence="2" type="ORF">SVUK_LOCUS3601</name>
</gene>
<dbReference type="EMBL" id="UYYB01009374">
    <property type="protein sequence ID" value="VDM68603.1"/>
    <property type="molecule type" value="Genomic_DNA"/>
</dbReference>
<evidence type="ECO:0000313" key="2">
    <source>
        <dbReference type="EMBL" id="VDM68603.1"/>
    </source>
</evidence>
<protein>
    <recommendedName>
        <fullName evidence="1">CHMP7 winged helix domain-containing protein</fullName>
    </recommendedName>
</protein>
<evidence type="ECO:0000313" key="3">
    <source>
        <dbReference type="Proteomes" id="UP000270094"/>
    </source>
</evidence>
<dbReference type="InterPro" id="IPR057471">
    <property type="entry name" value="CHMP7_WHD"/>
</dbReference>